<reference evidence="5" key="2">
    <citation type="submission" date="2023-05" db="EMBL/GenBank/DDBJ databases">
        <authorList>
            <consortium name="Lawrence Berkeley National Laboratory"/>
            <person name="Steindorff A."/>
            <person name="Hensen N."/>
            <person name="Bonometti L."/>
            <person name="Westerberg I."/>
            <person name="Brannstrom I.O."/>
            <person name="Guillou S."/>
            <person name="Cros-Aarteil S."/>
            <person name="Calhoun S."/>
            <person name="Haridas S."/>
            <person name="Kuo A."/>
            <person name="Mondo S."/>
            <person name="Pangilinan J."/>
            <person name="Riley R."/>
            <person name="Labutti K."/>
            <person name="Andreopoulos B."/>
            <person name="Lipzen A."/>
            <person name="Chen C."/>
            <person name="Yanf M."/>
            <person name="Daum C."/>
            <person name="Ng V."/>
            <person name="Clum A."/>
            <person name="Ohm R."/>
            <person name="Martin F."/>
            <person name="Silar P."/>
            <person name="Natvig D."/>
            <person name="Lalanne C."/>
            <person name="Gautier V."/>
            <person name="Ament-Velasquez S.L."/>
            <person name="Kruys A."/>
            <person name="Hutchinson M.I."/>
            <person name="Powell A.J."/>
            <person name="Barry K."/>
            <person name="Miller A.N."/>
            <person name="Grigoriev I.V."/>
            <person name="Debuchy R."/>
            <person name="Gladieux P."/>
            <person name="Thoren M.H."/>
            <person name="Johannesson H."/>
        </authorList>
    </citation>
    <scope>NUCLEOTIDE SEQUENCE</scope>
    <source>
        <strain evidence="5">PSN309</strain>
    </source>
</reference>
<evidence type="ECO:0000313" key="6">
    <source>
        <dbReference type="Proteomes" id="UP001302126"/>
    </source>
</evidence>
<feature type="domain" description="Calcineurin-like phosphoesterase" evidence="3">
    <location>
        <begin position="66"/>
        <end position="169"/>
    </location>
</feature>
<dbReference type="EMBL" id="MU864554">
    <property type="protein sequence ID" value="KAK4183371.1"/>
    <property type="molecule type" value="Genomic_DNA"/>
</dbReference>
<dbReference type="InterPro" id="IPR004843">
    <property type="entry name" value="Calcineurin-like_PHP"/>
</dbReference>
<evidence type="ECO:0000313" key="5">
    <source>
        <dbReference type="EMBL" id="KAK4183371.1"/>
    </source>
</evidence>
<keyword evidence="1" id="KW-0175">Coiled coil</keyword>
<dbReference type="AlphaFoldDB" id="A0AAN6WK88"/>
<dbReference type="Gene3D" id="3.40.50.300">
    <property type="entry name" value="P-loop containing nucleotide triphosphate hydrolases"/>
    <property type="match status" value="2"/>
</dbReference>
<dbReference type="PANTHER" id="PTHR32114:SF2">
    <property type="entry name" value="ABC TRANSPORTER ABCH.3"/>
    <property type="match status" value="1"/>
</dbReference>
<gene>
    <name evidence="5" type="ORF">QBC35DRAFT_543907</name>
</gene>
<evidence type="ECO:0008006" key="7">
    <source>
        <dbReference type="Google" id="ProtNLM"/>
    </source>
</evidence>
<sequence length="1271" mass="142494">MTRTTASTVPRQTDQLDQGASQRPNCYLPARCEPTVESRAAAQVASGYQKGILANITEQRTWRLRWLLFSDLHFKHHDLDQVQQTAQWIVAQAERHQVARAVVCGDLLTSRTNQHTKVLSACYRFLSNLSDVVPRIHILLGNHDLAYRRDYQTTALDALNIRRLAPYVSLYSTVSYHEWDGRSVLLLPFREEQNELIEAIAALDANKASKTVAFAHLAINKAITQRFTIRPDRDLDNDPPATTSVTYRGFTGPDRFASLARTFTGHFHSHQTITQEASRHTEDALRGSITYLGSPLQLSWGDLYDEKRGVVLFDPETLEHELLINPYGVDYTTADLHRVLDGQIDESAVKDKHVMLLGKLTLSKYTTARDTLLSLQVRSVRKWTPIGFTLQHTHHAPISGLGMSVPASDALLQGSERPPMEDNIAPPTSTEGVPVSTQGAEPHAETFDLAAEVREYVTSLHLDSSLFSLQDELVRVGHRIIQAAREIAGGEGHVKLDHQDFHDRSSQAVGTSTATEMAGLSTHVFVAEPHTLTIANFLGVQNTIIIDFRHDIPRGLTFLVGDNGSGKSTLVEAMVWCQFGRCVRDRLAVNDVVNDNVGKNCSVKLEFANGYAITRYRKHKTHGNRVVIALRGEPQPQFEHPDARKTQEAINELLGTDYDTYARTVVLGQGGAASFLNSTPAQRRDLIEGLLGLSILEQCGQVSRLLLRDMDSDTDEVKMELEDLIRQMDNRKQRLHYLERAGKQLENDMDAALASWNAAIRDHASTRIRMRRQEPFRKAYVPSGYGIAEHDTSATAFDQRSSAASNGSRALELSIDLNSQISELQHQIGTKRKSLQLLESSYACHIQEQRRLACHIREQRRLHWLQQELSQRLKASMTGPHPLGLRQRFHGILTWILDFLLLRGKGLLRMTGTPFLDRSQEIIKLATQKHNQEVAINNLRQEIGRNMLQMQSMKSQKTLAIDNVIGVGQNLAHRVQAAISHALIIHEQLAQVTRTRQTCEYLRQQVTVKESEAESYNRLIETDNSSLQLLQSRYGDLTTKLQDLAANRELFAFWTSALTKSSRGGTASSLLHGTTNFREHMFEKSLPELNALLAQILMVLYDDDTQHAQMAMGMLRSLLYGDSEATHHDKMVDGTSTPSSSTAGSQVLDRKLAVHHSLAYGKRSSGERKRVDLALFFALLQLARARSAHRAHYVLVDEVFDSLDEAGQAAVVRWCGAMSQTLVGWTVVITHSQYLIERDLKEEESKISVVRAKMGQKGTELFVHGRRIGGD</sequence>
<feature type="domain" description="Rad50/SbcC-type AAA" evidence="4">
    <location>
        <begin position="532"/>
        <end position="746"/>
    </location>
</feature>
<dbReference type="Pfam" id="PF00149">
    <property type="entry name" value="Metallophos"/>
    <property type="match status" value="1"/>
</dbReference>
<evidence type="ECO:0000256" key="1">
    <source>
        <dbReference type="SAM" id="Coils"/>
    </source>
</evidence>
<comment type="caution">
    <text evidence="5">The sequence shown here is derived from an EMBL/GenBank/DDBJ whole genome shotgun (WGS) entry which is preliminary data.</text>
</comment>
<dbReference type="PANTHER" id="PTHR32114">
    <property type="entry name" value="ABC TRANSPORTER ABCH.3"/>
    <property type="match status" value="1"/>
</dbReference>
<dbReference type="InterPro" id="IPR027417">
    <property type="entry name" value="P-loop_NTPase"/>
</dbReference>
<dbReference type="GO" id="GO:0006302">
    <property type="term" value="P:double-strand break repair"/>
    <property type="evidence" value="ECO:0007669"/>
    <property type="project" value="InterPro"/>
</dbReference>
<dbReference type="Proteomes" id="UP001302126">
    <property type="component" value="Unassembled WGS sequence"/>
</dbReference>
<dbReference type="SUPFAM" id="SSF56300">
    <property type="entry name" value="Metallo-dependent phosphatases"/>
    <property type="match status" value="1"/>
</dbReference>
<dbReference type="Pfam" id="PF13476">
    <property type="entry name" value="AAA_23"/>
    <property type="match status" value="1"/>
</dbReference>
<organism evidence="5 6">
    <name type="scientific">Podospora australis</name>
    <dbReference type="NCBI Taxonomy" id="1536484"/>
    <lineage>
        <taxon>Eukaryota</taxon>
        <taxon>Fungi</taxon>
        <taxon>Dikarya</taxon>
        <taxon>Ascomycota</taxon>
        <taxon>Pezizomycotina</taxon>
        <taxon>Sordariomycetes</taxon>
        <taxon>Sordariomycetidae</taxon>
        <taxon>Sordariales</taxon>
        <taxon>Podosporaceae</taxon>
        <taxon>Podospora</taxon>
    </lineage>
</organism>
<feature type="region of interest" description="Disordered" evidence="2">
    <location>
        <begin position="1"/>
        <end position="22"/>
    </location>
</feature>
<proteinExistence type="predicted"/>
<evidence type="ECO:0000259" key="4">
    <source>
        <dbReference type="Pfam" id="PF13476"/>
    </source>
</evidence>
<feature type="coiled-coil region" evidence="1">
    <location>
        <begin position="707"/>
        <end position="741"/>
    </location>
</feature>
<dbReference type="SUPFAM" id="SSF52540">
    <property type="entry name" value="P-loop containing nucleoside triphosphate hydrolases"/>
    <property type="match status" value="1"/>
</dbReference>
<dbReference type="InterPro" id="IPR029052">
    <property type="entry name" value="Metallo-depent_PP-like"/>
</dbReference>
<keyword evidence="6" id="KW-1185">Reference proteome</keyword>
<evidence type="ECO:0000259" key="3">
    <source>
        <dbReference type="Pfam" id="PF00149"/>
    </source>
</evidence>
<dbReference type="GO" id="GO:0016887">
    <property type="term" value="F:ATP hydrolysis activity"/>
    <property type="evidence" value="ECO:0007669"/>
    <property type="project" value="InterPro"/>
</dbReference>
<dbReference type="Gene3D" id="3.60.21.10">
    <property type="match status" value="1"/>
</dbReference>
<dbReference type="InterPro" id="IPR038729">
    <property type="entry name" value="Rad50/SbcC_AAA"/>
</dbReference>
<evidence type="ECO:0000256" key="2">
    <source>
        <dbReference type="SAM" id="MobiDB-lite"/>
    </source>
</evidence>
<dbReference type="GO" id="GO:0003677">
    <property type="term" value="F:DNA binding"/>
    <property type="evidence" value="ECO:0007669"/>
    <property type="project" value="UniProtKB-ARBA"/>
</dbReference>
<name>A0AAN6WK88_9PEZI</name>
<protein>
    <recommendedName>
        <fullName evidence="7">Rad50/SbcC-type AAA domain-containing protein</fullName>
    </recommendedName>
</protein>
<reference evidence="5" key="1">
    <citation type="journal article" date="2023" name="Mol. Phylogenet. Evol.">
        <title>Genome-scale phylogeny and comparative genomics of the fungal order Sordariales.</title>
        <authorList>
            <person name="Hensen N."/>
            <person name="Bonometti L."/>
            <person name="Westerberg I."/>
            <person name="Brannstrom I.O."/>
            <person name="Guillou S."/>
            <person name="Cros-Aarteil S."/>
            <person name="Calhoun S."/>
            <person name="Haridas S."/>
            <person name="Kuo A."/>
            <person name="Mondo S."/>
            <person name="Pangilinan J."/>
            <person name="Riley R."/>
            <person name="LaButti K."/>
            <person name="Andreopoulos B."/>
            <person name="Lipzen A."/>
            <person name="Chen C."/>
            <person name="Yan M."/>
            <person name="Daum C."/>
            <person name="Ng V."/>
            <person name="Clum A."/>
            <person name="Steindorff A."/>
            <person name="Ohm R.A."/>
            <person name="Martin F."/>
            <person name="Silar P."/>
            <person name="Natvig D.O."/>
            <person name="Lalanne C."/>
            <person name="Gautier V."/>
            <person name="Ament-Velasquez S.L."/>
            <person name="Kruys A."/>
            <person name="Hutchinson M.I."/>
            <person name="Powell A.J."/>
            <person name="Barry K."/>
            <person name="Miller A.N."/>
            <person name="Grigoriev I.V."/>
            <person name="Debuchy R."/>
            <person name="Gladieux P."/>
            <person name="Hiltunen Thoren M."/>
            <person name="Johannesson H."/>
        </authorList>
    </citation>
    <scope>NUCLEOTIDE SEQUENCE</scope>
    <source>
        <strain evidence="5">PSN309</strain>
    </source>
</reference>
<accession>A0AAN6WK88</accession>